<feature type="region of interest" description="Disordered" evidence="1">
    <location>
        <begin position="246"/>
        <end position="266"/>
    </location>
</feature>
<organism evidence="2 3">
    <name type="scientific">Candidatus Pedobacter colombiensis</name>
    <dbReference type="NCBI Taxonomy" id="3121371"/>
    <lineage>
        <taxon>Bacteria</taxon>
        <taxon>Pseudomonadati</taxon>
        <taxon>Bacteroidota</taxon>
        <taxon>Sphingobacteriia</taxon>
        <taxon>Sphingobacteriales</taxon>
        <taxon>Sphingobacteriaceae</taxon>
        <taxon>Pedobacter</taxon>
    </lineage>
</organism>
<evidence type="ECO:0000256" key="1">
    <source>
        <dbReference type="SAM" id="MobiDB-lite"/>
    </source>
</evidence>
<feature type="compositionally biased region" description="Basic and acidic residues" evidence="1">
    <location>
        <begin position="246"/>
        <end position="258"/>
    </location>
</feature>
<reference evidence="2" key="1">
    <citation type="submission" date="2023-03" db="EMBL/GenBank/DDBJ databases">
        <title>Andean soil-derived lignocellulolytic bacterial consortium as a source of novel taxa and putative plastic-active enzymes.</title>
        <authorList>
            <person name="Diaz-Garcia L."/>
            <person name="Chuvochina M."/>
            <person name="Feuerriegel G."/>
            <person name="Bunk B."/>
            <person name="Sproer C."/>
            <person name="Streit W.R."/>
            <person name="Rodriguez L.M."/>
            <person name="Overmann J."/>
            <person name="Jimenez D.J."/>
        </authorList>
    </citation>
    <scope>NUCLEOTIDE SEQUENCE</scope>
    <source>
        <strain evidence="2">MAG 3858</strain>
    </source>
</reference>
<proteinExistence type="predicted"/>
<sequence>MERQLPTIEIEGTTFLVDVAKKELRELGKDVNTISIFEMDDKVTHYEFEYDKVSKNIPFPGYPDLIDIRIPQFVSLDPEGMAMVYNKTVAELENKTDFDIMVNQEVLEARLSGRLTTIEIEGHTFYVDLPMDCIRPKDDFSTLGITFSELEEHRSPFEECYVFPYNPATFQIEQLDYDKITSIPKDIVLIEIPLEHKLDPVGFARKYEREQREFVRQNNIQSHFIAKRVDWADTYIPKLIEENKERLSKKPEVKEETPKKRKGKKM</sequence>
<dbReference type="Proteomes" id="UP001214530">
    <property type="component" value="Chromosome"/>
</dbReference>
<gene>
    <name evidence="2" type="ORF">P0Y49_13950</name>
</gene>
<accession>A0AAJ5W4N3</accession>
<evidence type="ECO:0000313" key="3">
    <source>
        <dbReference type="Proteomes" id="UP001214530"/>
    </source>
</evidence>
<dbReference type="EMBL" id="CP119313">
    <property type="protein sequence ID" value="WEK17902.1"/>
    <property type="molecule type" value="Genomic_DNA"/>
</dbReference>
<protein>
    <submittedName>
        <fullName evidence="2">Uncharacterized protein</fullName>
    </submittedName>
</protein>
<name>A0AAJ5W4N3_9SPHI</name>
<dbReference type="AlphaFoldDB" id="A0AAJ5W4N3"/>
<evidence type="ECO:0000313" key="2">
    <source>
        <dbReference type="EMBL" id="WEK17902.1"/>
    </source>
</evidence>